<feature type="domain" description="Ionotropic glutamate receptor C-terminal" evidence="17">
    <location>
        <begin position="218"/>
        <end position="566"/>
    </location>
</feature>
<keyword evidence="7 16" id="KW-1133">Transmembrane helix</keyword>
<dbReference type="SUPFAM" id="SSF53822">
    <property type="entry name" value="Periplasmic binding protein-like I"/>
    <property type="match status" value="1"/>
</dbReference>
<dbReference type="FunFam" id="3.40.190.10:FF:000195">
    <property type="entry name" value="Glutamate receptor 2.7"/>
    <property type="match status" value="1"/>
</dbReference>
<evidence type="ECO:0000256" key="11">
    <source>
        <dbReference type="ARBA" id="ARBA00023180"/>
    </source>
</evidence>
<evidence type="ECO:0000256" key="9">
    <source>
        <dbReference type="ARBA" id="ARBA00023136"/>
    </source>
</evidence>
<comment type="caution">
    <text evidence="18">The sequence shown here is derived from an EMBL/GenBank/DDBJ whole genome shotgun (WGS) entry which is preliminary data.</text>
</comment>
<accession>A0A4U5MZG8</accession>
<feature type="region of interest" description="Disordered" evidence="15">
    <location>
        <begin position="644"/>
        <end position="671"/>
    </location>
</feature>
<evidence type="ECO:0000256" key="12">
    <source>
        <dbReference type="ARBA" id="ARBA00023286"/>
    </source>
</evidence>
<dbReference type="InterPro" id="IPR019594">
    <property type="entry name" value="Glu/Gly-bd"/>
</dbReference>
<dbReference type="InterPro" id="IPR015683">
    <property type="entry name" value="Ionotropic_Glu_rcpt"/>
</dbReference>
<gene>
    <name evidence="18" type="ORF">D5086_0000286520</name>
</gene>
<name>A0A4U5MZG8_POPAL</name>
<keyword evidence="5 16" id="KW-0812">Transmembrane</keyword>
<keyword evidence="4" id="KW-0813">Transport</keyword>
<keyword evidence="11" id="KW-0325">Glycoprotein</keyword>
<comment type="subcellular location">
    <subcellularLocation>
        <location evidence="1">Membrane</location>
        <topology evidence="1">Multi-pass membrane protein</topology>
    </subcellularLocation>
</comment>
<feature type="transmembrane region" description="Helical" evidence="16">
    <location>
        <begin position="406"/>
        <end position="431"/>
    </location>
</feature>
<evidence type="ECO:0000256" key="5">
    <source>
        <dbReference type="ARBA" id="ARBA00022692"/>
    </source>
</evidence>
<dbReference type="SMART" id="SM00079">
    <property type="entry name" value="PBPe"/>
    <property type="match status" value="1"/>
</dbReference>
<dbReference type="GO" id="GO:0016020">
    <property type="term" value="C:membrane"/>
    <property type="evidence" value="ECO:0007669"/>
    <property type="project" value="UniProtKB-SubCell"/>
</dbReference>
<comment type="function">
    <text evidence="14">Glutamate-gated receptor that probably acts as a non-selective cation channel. May be involved in light-signal transduction and calcium homeostasis via the regulation of calcium influx into cells.</text>
</comment>
<dbReference type="PANTHER" id="PTHR18966">
    <property type="entry name" value="IONOTROPIC GLUTAMATE RECEPTOR"/>
    <property type="match status" value="1"/>
</dbReference>
<evidence type="ECO:0000256" key="2">
    <source>
        <dbReference type="ARBA" id="ARBA00008685"/>
    </source>
</evidence>
<keyword evidence="9 16" id="KW-0472">Membrane</keyword>
<dbReference type="EMBL" id="RCHU01001131">
    <property type="protein sequence ID" value="TKR75328.1"/>
    <property type="molecule type" value="Genomic_DNA"/>
</dbReference>
<keyword evidence="8" id="KW-0406">Ion transport</keyword>
<comment type="similarity">
    <text evidence="2">Belongs to the glutamate-gated ion channel (TC 1.A.10.1) family.</text>
</comment>
<feature type="transmembrane region" description="Helical" evidence="16">
    <location>
        <begin position="342"/>
        <end position="364"/>
    </location>
</feature>
<feature type="compositionally biased region" description="Polar residues" evidence="15">
    <location>
        <begin position="644"/>
        <end position="660"/>
    </location>
</feature>
<reference evidence="18" key="1">
    <citation type="submission" date="2018-10" db="EMBL/GenBank/DDBJ databases">
        <title>Population genomic analysis revealed the cold adaptation of white poplar.</title>
        <authorList>
            <person name="Liu Y.-J."/>
        </authorList>
    </citation>
    <scope>NUCLEOTIDE SEQUENCE [LARGE SCALE GENOMIC DNA]</scope>
    <source>
        <strain evidence="18">PAL-ZL1</strain>
    </source>
</reference>
<comment type="subunit">
    <text evidence="3">May form heteromers.</text>
</comment>
<evidence type="ECO:0000256" key="1">
    <source>
        <dbReference type="ARBA" id="ARBA00004141"/>
    </source>
</evidence>
<evidence type="ECO:0000256" key="16">
    <source>
        <dbReference type="SAM" id="Phobius"/>
    </source>
</evidence>
<sequence length="916" mass="101231">MMSEGYVWIMTDGLSVDFLSSPNHSVTDTIQGVLGIKPYVPRTKELEYFRARWKRQFLRDNPNKIDAELNIYGLLAYDATTALALAVEKAGTTNFGFQMANVSSNSSTDLSTLGIFLNGPNILQALSNASFKSLTGDYLFVDGQLQSPAFQIVNVNGNGGRRIGFWTPTEGLVKTLNPRINKRMNSTSTSRVSTVIFPGDTTVVPKGWEIPTNEKKLKIGVPVKYGFSEFVAVTKDPGSNTTTFTGFCIDVFDAVVRALPYALPYEYIPFANSDGEPAGTYNDLVYQVYLKNYHAVVGDITIVYNRSLYIDYTLPFTESGVSMIVPIADNNSKNAWVFMKPLTWDLWVTSFLFFVFIGFVVWVLEHRINEDFRGSASDQAGTSFWFSFSTLVFAQRERVVSNLSRAVIIIWCFVVLILTQSYTASLASLLTVEQLQRTVTDVRVLIKKGEYVGYQKGSFVLGLLLDLGFDKSKLMVYSSPEECHRLFSKGSGNGGIAAAFDELAYIKLILSRCCSKYTMIDPKFKTGGLGFVFPKGSPLVPDISRAILNVTKGDEMKQIEGAWFGKNSTCPESGSSISSNSLSLKSFWGLFLIAGLAALLALIIFIVSFVYRERNVLRSSDSTASMWSRIEIFFRIFIQRDSTSSNFRQSDPNDRNSISLPTVRAPSPSAYSVDTEYPANLSSASYDSSPNRKVPQEVVAGLAVLKRRAVRRQRWLADDGDRSRREPICGFVVPLGEELELLWRYHRRRPVCGSGDDGDDSVGAAAVATAGQFWRWVCGRRVSAATGRISGVDGEEEIGEDREAAALSVLLRRCWWPSAEGEEDAVDGLEERRKWSGGGGECCPGAAVRPPLGEGAGSAETPLVCPNDGRLETMEIMAERERSFRCSPVCLAKPREKISGRLTGLRGKDEGFVVLR</sequence>
<dbReference type="AlphaFoldDB" id="A0A4U5MZG8"/>
<dbReference type="InterPro" id="IPR028082">
    <property type="entry name" value="Peripla_BP_I"/>
</dbReference>
<evidence type="ECO:0000256" key="3">
    <source>
        <dbReference type="ARBA" id="ARBA00011095"/>
    </source>
</evidence>
<dbReference type="CDD" id="cd13686">
    <property type="entry name" value="GluR_Plant"/>
    <property type="match status" value="1"/>
</dbReference>
<feature type="transmembrane region" description="Helical" evidence="16">
    <location>
        <begin position="587"/>
        <end position="611"/>
    </location>
</feature>
<dbReference type="SUPFAM" id="SSF53850">
    <property type="entry name" value="Periplasmic binding protein-like II"/>
    <property type="match status" value="1"/>
</dbReference>
<dbReference type="InterPro" id="IPR001320">
    <property type="entry name" value="Iontro_rcpt_C"/>
</dbReference>
<evidence type="ECO:0000256" key="15">
    <source>
        <dbReference type="SAM" id="MobiDB-lite"/>
    </source>
</evidence>
<dbReference type="InterPro" id="IPR001828">
    <property type="entry name" value="ANF_lig-bd_rcpt"/>
</dbReference>
<evidence type="ECO:0000313" key="18">
    <source>
        <dbReference type="EMBL" id="TKR75328.1"/>
    </source>
</evidence>
<dbReference type="FunFam" id="3.40.50.2300:FF:000310">
    <property type="entry name" value="Glutamate receptor"/>
    <property type="match status" value="1"/>
</dbReference>
<evidence type="ECO:0000256" key="14">
    <source>
        <dbReference type="ARBA" id="ARBA00049638"/>
    </source>
</evidence>
<evidence type="ECO:0000256" key="10">
    <source>
        <dbReference type="ARBA" id="ARBA00023170"/>
    </source>
</evidence>
<keyword evidence="10" id="KW-0675">Receptor</keyword>
<keyword evidence="12" id="KW-1071">Ligand-gated ion channel</keyword>
<keyword evidence="13" id="KW-0407">Ion channel</keyword>
<dbReference type="Pfam" id="PF01094">
    <property type="entry name" value="ANF_receptor"/>
    <property type="match status" value="1"/>
</dbReference>
<dbReference type="Pfam" id="PF00060">
    <property type="entry name" value="Lig_chan"/>
    <property type="match status" value="1"/>
</dbReference>
<keyword evidence="6" id="KW-0732">Signal</keyword>
<protein>
    <recommendedName>
        <fullName evidence="17">Ionotropic glutamate receptor C-terminal domain-containing protein</fullName>
    </recommendedName>
</protein>
<dbReference type="Pfam" id="PF10613">
    <property type="entry name" value="Lig_chan-Glu_bd"/>
    <property type="match status" value="1"/>
</dbReference>
<dbReference type="FunFam" id="3.40.190.10:FF:000103">
    <property type="entry name" value="Glutamate receptor"/>
    <property type="match status" value="1"/>
</dbReference>
<dbReference type="Gene3D" id="1.10.287.70">
    <property type="match status" value="1"/>
</dbReference>
<evidence type="ECO:0000256" key="4">
    <source>
        <dbReference type="ARBA" id="ARBA00022448"/>
    </source>
</evidence>
<evidence type="ECO:0000256" key="7">
    <source>
        <dbReference type="ARBA" id="ARBA00022989"/>
    </source>
</evidence>
<proteinExistence type="inferred from homology"/>
<evidence type="ECO:0000256" key="6">
    <source>
        <dbReference type="ARBA" id="ARBA00022729"/>
    </source>
</evidence>
<dbReference type="GO" id="GO:0015276">
    <property type="term" value="F:ligand-gated monoatomic ion channel activity"/>
    <property type="evidence" value="ECO:0007669"/>
    <property type="project" value="InterPro"/>
</dbReference>
<dbReference type="Gene3D" id="3.40.50.2300">
    <property type="match status" value="2"/>
</dbReference>
<evidence type="ECO:0000256" key="13">
    <source>
        <dbReference type="ARBA" id="ARBA00023303"/>
    </source>
</evidence>
<organism evidence="18">
    <name type="scientific">Populus alba</name>
    <name type="common">White poplar</name>
    <dbReference type="NCBI Taxonomy" id="43335"/>
    <lineage>
        <taxon>Eukaryota</taxon>
        <taxon>Viridiplantae</taxon>
        <taxon>Streptophyta</taxon>
        <taxon>Embryophyta</taxon>
        <taxon>Tracheophyta</taxon>
        <taxon>Spermatophyta</taxon>
        <taxon>Magnoliopsida</taxon>
        <taxon>eudicotyledons</taxon>
        <taxon>Gunneridae</taxon>
        <taxon>Pentapetalae</taxon>
        <taxon>rosids</taxon>
        <taxon>fabids</taxon>
        <taxon>Malpighiales</taxon>
        <taxon>Salicaceae</taxon>
        <taxon>Saliceae</taxon>
        <taxon>Populus</taxon>
    </lineage>
</organism>
<evidence type="ECO:0000256" key="8">
    <source>
        <dbReference type="ARBA" id="ARBA00023065"/>
    </source>
</evidence>
<dbReference type="FunFam" id="1.10.287.70:FF:000037">
    <property type="entry name" value="Glutamate receptor"/>
    <property type="match status" value="1"/>
</dbReference>
<evidence type="ECO:0000259" key="17">
    <source>
        <dbReference type="SMART" id="SM00079"/>
    </source>
</evidence>
<dbReference type="Gene3D" id="3.40.190.10">
    <property type="entry name" value="Periplasmic binding protein-like II"/>
    <property type="match status" value="2"/>
</dbReference>